<organism evidence="2 3">
    <name type="scientific">Mordavella massiliensis</name>
    <dbReference type="NCBI Taxonomy" id="1871024"/>
    <lineage>
        <taxon>Bacteria</taxon>
        <taxon>Bacillati</taxon>
        <taxon>Bacillota</taxon>
        <taxon>Clostridia</taxon>
        <taxon>Eubacteriales</taxon>
        <taxon>Clostridiaceae</taxon>
        <taxon>Mordavella</taxon>
    </lineage>
</organism>
<accession>A0A938X1M4</accession>
<dbReference type="Proteomes" id="UP000713880">
    <property type="component" value="Unassembled WGS sequence"/>
</dbReference>
<sequence>MRMNPFCLTCLIQSQELQIRNFEDEEKKLRYMKEILGYLSASDPDASAPALVKSISRIYENYWGKKDSMEEAKKEFNDFLLSMEKDLEAQIRTHTDPVEAALCFARTGNYIDYSAVKDVSREKLLELFEEQEKDGLDQTEYAYFRQELTHASTLVYLADNCGEIVLDKIAIRIIKEQFPHLNITVIVRGAPVVNDVDLDAAYYVGLDKTASVIDNGSEIAGTVLSDISPAARGELENADLIIAKGQGNFETLHGCGLNIYYLFLCKCDWFMRRFAAERFQGMLINENRIPAERQ</sequence>
<dbReference type="Gene3D" id="3.40.50.10880">
    <property type="entry name" value="Uncharacterised protein PF01937, DUF89, domain 3"/>
    <property type="match status" value="1"/>
</dbReference>
<dbReference type="RefSeq" id="WP_204908013.1">
    <property type="nucleotide sequence ID" value="NZ_JACJLV010000005.1"/>
</dbReference>
<dbReference type="SUPFAM" id="SSF111321">
    <property type="entry name" value="AF1104-like"/>
    <property type="match status" value="1"/>
</dbReference>
<evidence type="ECO:0000313" key="2">
    <source>
        <dbReference type="EMBL" id="MBM6825944.1"/>
    </source>
</evidence>
<reference evidence="2" key="2">
    <citation type="journal article" date="2021" name="Sci. Rep.">
        <title>The distribution of antibiotic resistance genes in chicken gut microbiota commensals.</title>
        <authorList>
            <person name="Juricova H."/>
            <person name="Matiasovicova J."/>
            <person name="Kubasova T."/>
            <person name="Cejkova D."/>
            <person name="Rychlik I."/>
        </authorList>
    </citation>
    <scope>NUCLEOTIDE SEQUENCE</scope>
    <source>
        <strain evidence="2">An420c</strain>
    </source>
</reference>
<reference evidence="2" key="1">
    <citation type="submission" date="2020-08" db="EMBL/GenBank/DDBJ databases">
        <authorList>
            <person name="Cejkova D."/>
            <person name="Kubasova T."/>
            <person name="Jahodarova E."/>
            <person name="Rychlik I."/>
        </authorList>
    </citation>
    <scope>NUCLEOTIDE SEQUENCE</scope>
    <source>
        <strain evidence="2">An420c</strain>
    </source>
</reference>
<evidence type="ECO:0000313" key="3">
    <source>
        <dbReference type="Proteomes" id="UP000713880"/>
    </source>
</evidence>
<dbReference type="Pfam" id="PF01937">
    <property type="entry name" value="ARMT1-like_dom"/>
    <property type="match status" value="1"/>
</dbReference>
<dbReference type="InterPro" id="IPR036075">
    <property type="entry name" value="ARMT-1-like_metal-bd_sf"/>
</dbReference>
<dbReference type="AlphaFoldDB" id="A0A938X1M4"/>
<dbReference type="EMBL" id="JACJLV010000005">
    <property type="protein sequence ID" value="MBM6825944.1"/>
    <property type="molecule type" value="Genomic_DNA"/>
</dbReference>
<keyword evidence="3" id="KW-1185">Reference proteome</keyword>
<gene>
    <name evidence="2" type="ORF">H6A13_02340</name>
</gene>
<evidence type="ECO:0000259" key="1">
    <source>
        <dbReference type="Pfam" id="PF01937"/>
    </source>
</evidence>
<dbReference type="InterPro" id="IPR014444">
    <property type="entry name" value="PH1575-like"/>
</dbReference>
<dbReference type="InterPro" id="IPR002791">
    <property type="entry name" value="ARMT1-like_metal-bd"/>
</dbReference>
<protein>
    <submittedName>
        <fullName evidence="2">DUF89 family protein</fullName>
    </submittedName>
</protein>
<comment type="caution">
    <text evidence="2">The sequence shown here is derived from an EMBL/GenBank/DDBJ whole genome shotgun (WGS) entry which is preliminary data.</text>
</comment>
<dbReference type="Gene3D" id="1.10.285.20">
    <property type="entry name" value="Uncharacterised protein PF01937, DUF89, domain 2"/>
    <property type="match status" value="1"/>
</dbReference>
<name>A0A938X1M4_9CLOT</name>
<feature type="domain" description="Damage-control phosphatase ARMT1-like metal-binding" evidence="1">
    <location>
        <begin position="5"/>
        <end position="274"/>
    </location>
</feature>
<dbReference type="PIRSF" id="PIRSF006593">
    <property type="entry name" value="UCP006593"/>
    <property type="match status" value="1"/>
</dbReference>
<proteinExistence type="predicted"/>